<reference evidence="2" key="2">
    <citation type="journal article" date="2021" name="PeerJ">
        <title>Extensive microbial diversity within the chicken gut microbiome revealed by metagenomics and culture.</title>
        <authorList>
            <person name="Gilroy R."/>
            <person name="Ravi A."/>
            <person name="Getino M."/>
            <person name="Pursley I."/>
            <person name="Horton D.L."/>
            <person name="Alikhan N.F."/>
            <person name="Baker D."/>
            <person name="Gharbi K."/>
            <person name="Hall N."/>
            <person name="Watson M."/>
            <person name="Adriaenssens E.M."/>
            <person name="Foster-Nyarko E."/>
            <person name="Jarju S."/>
            <person name="Secka A."/>
            <person name="Antonio M."/>
            <person name="Oren A."/>
            <person name="Chaudhuri R.R."/>
            <person name="La Ragione R."/>
            <person name="Hildebrand F."/>
            <person name="Pallen M.J."/>
        </authorList>
    </citation>
    <scope>NUCLEOTIDE SEQUENCE</scope>
    <source>
        <strain evidence="2">17213</strain>
    </source>
</reference>
<protein>
    <submittedName>
        <fullName evidence="2">HPr family phosphocarrier protein</fullName>
    </submittedName>
</protein>
<dbReference type="AlphaFoldDB" id="A0A9D9DC46"/>
<dbReference type="Pfam" id="PF00381">
    <property type="entry name" value="PTS-HPr"/>
    <property type="match status" value="1"/>
</dbReference>
<comment type="caution">
    <text evidence="2">The sequence shown here is derived from an EMBL/GenBank/DDBJ whole genome shotgun (WGS) entry which is preliminary data.</text>
</comment>
<reference evidence="2" key="1">
    <citation type="submission" date="2020-10" db="EMBL/GenBank/DDBJ databases">
        <authorList>
            <person name="Gilroy R."/>
        </authorList>
    </citation>
    <scope>NUCLEOTIDE SEQUENCE</scope>
    <source>
        <strain evidence="2">17213</strain>
    </source>
</reference>
<evidence type="ECO:0000313" key="2">
    <source>
        <dbReference type="EMBL" id="MBO8415725.1"/>
    </source>
</evidence>
<gene>
    <name evidence="2" type="ORF">IAB19_05040</name>
</gene>
<dbReference type="SUPFAM" id="SSF55594">
    <property type="entry name" value="HPr-like"/>
    <property type="match status" value="1"/>
</dbReference>
<proteinExistence type="predicted"/>
<dbReference type="EMBL" id="JADINH010000107">
    <property type="protein sequence ID" value="MBO8415725.1"/>
    <property type="molecule type" value="Genomic_DNA"/>
</dbReference>
<dbReference type="Proteomes" id="UP000823631">
    <property type="component" value="Unassembled WGS sequence"/>
</dbReference>
<dbReference type="PROSITE" id="PS51350">
    <property type="entry name" value="PTS_HPR_DOM"/>
    <property type="match status" value="1"/>
</dbReference>
<evidence type="ECO:0000313" key="3">
    <source>
        <dbReference type="Proteomes" id="UP000823631"/>
    </source>
</evidence>
<dbReference type="Gene3D" id="3.30.1340.10">
    <property type="entry name" value="HPr-like"/>
    <property type="match status" value="1"/>
</dbReference>
<name>A0A9D9DC46_9GAMM</name>
<sequence length="85" mass="9300">MQQVEYTVCDPRGLHVVPMGIICTFLSSFKSRAEVHSAAGRADGKKIDEFIKLAIRRGDKFSVNFSGPDEAQAAAELKKLLTSLC</sequence>
<feature type="domain" description="HPr" evidence="1">
    <location>
        <begin position="1"/>
        <end position="85"/>
    </location>
</feature>
<evidence type="ECO:0000259" key="1">
    <source>
        <dbReference type="PROSITE" id="PS51350"/>
    </source>
</evidence>
<dbReference type="InterPro" id="IPR000032">
    <property type="entry name" value="HPr-like"/>
</dbReference>
<organism evidence="2 3">
    <name type="scientific">Candidatus Avisuccinivibrio stercorigallinarum</name>
    <dbReference type="NCBI Taxonomy" id="2840704"/>
    <lineage>
        <taxon>Bacteria</taxon>
        <taxon>Pseudomonadati</taxon>
        <taxon>Pseudomonadota</taxon>
        <taxon>Gammaproteobacteria</taxon>
        <taxon>Aeromonadales</taxon>
        <taxon>Succinivibrionaceae</taxon>
        <taxon>Succinivibrionaceae incertae sedis</taxon>
        <taxon>Candidatus Avisuccinivibrio</taxon>
    </lineage>
</organism>
<accession>A0A9D9DC46</accession>
<dbReference type="InterPro" id="IPR035895">
    <property type="entry name" value="HPr-like_sf"/>
</dbReference>